<organism evidence="2 3">
    <name type="scientific">Streptomyces carpaticus</name>
    <dbReference type="NCBI Taxonomy" id="285558"/>
    <lineage>
        <taxon>Bacteria</taxon>
        <taxon>Bacillati</taxon>
        <taxon>Actinomycetota</taxon>
        <taxon>Actinomycetes</taxon>
        <taxon>Kitasatosporales</taxon>
        <taxon>Streptomycetaceae</taxon>
        <taxon>Streptomyces</taxon>
    </lineage>
</organism>
<feature type="chain" id="PRO_5046278980" evidence="1">
    <location>
        <begin position="21"/>
        <end position="187"/>
    </location>
</feature>
<gene>
    <name evidence="2" type="ORF">ACE11A_07495</name>
</gene>
<name>A0ABV4ZJ93_9ACTN</name>
<comment type="caution">
    <text evidence="2">The sequence shown here is derived from an EMBL/GenBank/DDBJ whole genome shotgun (WGS) entry which is preliminary data.</text>
</comment>
<feature type="signal peptide" evidence="1">
    <location>
        <begin position="1"/>
        <end position="20"/>
    </location>
</feature>
<keyword evidence="3" id="KW-1185">Reference proteome</keyword>
<protein>
    <submittedName>
        <fullName evidence="2">Uncharacterized protein</fullName>
    </submittedName>
</protein>
<dbReference type="EMBL" id="JBHGBT010000005">
    <property type="protein sequence ID" value="MFB4194195.1"/>
    <property type="molecule type" value="Genomic_DNA"/>
</dbReference>
<accession>A0ABV4ZJ93</accession>
<sequence length="187" mass="20503">MGAAAGSLFLCLGAAATAQAAAPAAGDNAEAHEVAAEFTRAQEAPQEITAGEFAAFAEGAGDPLSAREYADAIEAAACWTHHVWSWGENIFGNKLWEWNQEVAWCGDGQWITSTNRQTTWGTTHWIGWNWDRDATTTSQDYGVGWNIWEVRGQGKFCYVEYFDCVQQSNPWIFHQAQGAGDAYWEAG</sequence>
<dbReference type="Proteomes" id="UP001577267">
    <property type="component" value="Unassembled WGS sequence"/>
</dbReference>
<dbReference type="RefSeq" id="WP_375062222.1">
    <property type="nucleotide sequence ID" value="NZ_JBHGBT010000005.1"/>
</dbReference>
<evidence type="ECO:0000256" key="1">
    <source>
        <dbReference type="SAM" id="SignalP"/>
    </source>
</evidence>
<keyword evidence="1" id="KW-0732">Signal</keyword>
<evidence type="ECO:0000313" key="2">
    <source>
        <dbReference type="EMBL" id="MFB4194195.1"/>
    </source>
</evidence>
<reference evidence="2 3" key="1">
    <citation type="submission" date="2024-09" db="EMBL/GenBank/DDBJ databases">
        <title>Draft genome sequence of multifaceted antimicrobials producing Streptomyces sp. strain FH1.</title>
        <authorList>
            <person name="Hassan F."/>
            <person name="Ali H."/>
            <person name="Hassan N."/>
            <person name="Nawaz A."/>
        </authorList>
    </citation>
    <scope>NUCLEOTIDE SEQUENCE [LARGE SCALE GENOMIC DNA]</scope>
    <source>
        <strain evidence="2 3">FH1</strain>
    </source>
</reference>
<proteinExistence type="predicted"/>
<evidence type="ECO:0000313" key="3">
    <source>
        <dbReference type="Proteomes" id="UP001577267"/>
    </source>
</evidence>